<comment type="cofactor">
    <cofactor evidence="1">
        <name>a divalent metal cation</name>
        <dbReference type="ChEBI" id="CHEBI:60240"/>
    </cofactor>
</comment>
<organism evidence="14 15">
    <name type="scientific">Zophobas morio</name>
    <dbReference type="NCBI Taxonomy" id="2755281"/>
    <lineage>
        <taxon>Eukaryota</taxon>
        <taxon>Metazoa</taxon>
        <taxon>Ecdysozoa</taxon>
        <taxon>Arthropoda</taxon>
        <taxon>Hexapoda</taxon>
        <taxon>Insecta</taxon>
        <taxon>Pterygota</taxon>
        <taxon>Neoptera</taxon>
        <taxon>Endopterygota</taxon>
        <taxon>Coleoptera</taxon>
        <taxon>Polyphaga</taxon>
        <taxon>Cucujiformia</taxon>
        <taxon>Tenebrionidae</taxon>
        <taxon>Zophobas</taxon>
    </lineage>
</organism>
<keyword evidence="8" id="KW-0479">Metal-binding</keyword>
<comment type="subcellular location">
    <subcellularLocation>
        <location evidence="3">Cytoplasm</location>
    </subcellularLocation>
    <subcellularLocation>
        <location evidence="2">Nucleus</location>
    </subcellularLocation>
</comment>
<keyword evidence="10" id="KW-0539">Nucleus</keyword>
<comment type="function">
    <text evidence="12">Transposase-derived protein that may have nuclease activity. Does not have transposase activity.</text>
</comment>
<name>A0AA38IU83_9CUCU</name>
<feature type="domain" description="DDE Tnp4" evidence="13">
    <location>
        <begin position="106"/>
        <end position="256"/>
    </location>
</feature>
<evidence type="ECO:0000256" key="1">
    <source>
        <dbReference type="ARBA" id="ARBA00001968"/>
    </source>
</evidence>
<comment type="caution">
    <text evidence="14">The sequence shown here is derived from an EMBL/GenBank/DDBJ whole genome shotgun (WGS) entry which is preliminary data.</text>
</comment>
<dbReference type="PANTHER" id="PTHR22930">
    <property type="match status" value="1"/>
</dbReference>
<evidence type="ECO:0000256" key="8">
    <source>
        <dbReference type="ARBA" id="ARBA00022723"/>
    </source>
</evidence>
<evidence type="ECO:0000256" key="7">
    <source>
        <dbReference type="ARBA" id="ARBA00022722"/>
    </source>
</evidence>
<proteinExistence type="inferred from homology"/>
<evidence type="ECO:0000256" key="4">
    <source>
        <dbReference type="ARBA" id="ARBA00006958"/>
    </source>
</evidence>
<evidence type="ECO:0000256" key="3">
    <source>
        <dbReference type="ARBA" id="ARBA00004496"/>
    </source>
</evidence>
<dbReference type="PANTHER" id="PTHR22930:SF289">
    <property type="entry name" value="DDE TNP4 DOMAIN-CONTAINING PROTEIN-RELATED"/>
    <property type="match status" value="1"/>
</dbReference>
<dbReference type="InterPro" id="IPR026103">
    <property type="entry name" value="HARBI1_animal"/>
</dbReference>
<evidence type="ECO:0000256" key="10">
    <source>
        <dbReference type="ARBA" id="ARBA00023242"/>
    </source>
</evidence>
<keyword evidence="9" id="KW-0378">Hydrolase</keyword>
<keyword evidence="6" id="KW-0963">Cytoplasm</keyword>
<comment type="similarity">
    <text evidence="4">Belongs to the HARBI1 family.</text>
</comment>
<evidence type="ECO:0000259" key="13">
    <source>
        <dbReference type="Pfam" id="PF13359"/>
    </source>
</evidence>
<evidence type="ECO:0000313" key="14">
    <source>
        <dbReference type="EMBL" id="KAJ3661773.1"/>
    </source>
</evidence>
<dbReference type="GO" id="GO:0046872">
    <property type="term" value="F:metal ion binding"/>
    <property type="evidence" value="ECO:0007669"/>
    <property type="project" value="UniProtKB-KW"/>
</dbReference>
<dbReference type="InterPro" id="IPR045249">
    <property type="entry name" value="HARBI1-like"/>
</dbReference>
<evidence type="ECO:0000256" key="12">
    <source>
        <dbReference type="ARBA" id="ARBA00045850"/>
    </source>
</evidence>
<dbReference type="GO" id="GO:0016787">
    <property type="term" value="F:hydrolase activity"/>
    <property type="evidence" value="ECO:0007669"/>
    <property type="project" value="UniProtKB-KW"/>
</dbReference>
<evidence type="ECO:0000256" key="2">
    <source>
        <dbReference type="ARBA" id="ARBA00004123"/>
    </source>
</evidence>
<evidence type="ECO:0000256" key="5">
    <source>
        <dbReference type="ARBA" id="ARBA00015519"/>
    </source>
</evidence>
<evidence type="ECO:0000256" key="11">
    <source>
        <dbReference type="ARBA" id="ARBA00030126"/>
    </source>
</evidence>
<dbReference type="Proteomes" id="UP001168821">
    <property type="component" value="Unassembled WGS sequence"/>
</dbReference>
<dbReference type="InterPro" id="IPR027806">
    <property type="entry name" value="HARBI1_dom"/>
</dbReference>
<dbReference type="PRINTS" id="PR02086">
    <property type="entry name" value="PUTNUCHARBI1"/>
</dbReference>
<accession>A0AA38IU83</accession>
<reference evidence="14" key="1">
    <citation type="journal article" date="2023" name="G3 (Bethesda)">
        <title>Whole genome assemblies of Zophobas morio and Tenebrio molitor.</title>
        <authorList>
            <person name="Kaur S."/>
            <person name="Stinson S.A."/>
            <person name="diCenzo G.C."/>
        </authorList>
    </citation>
    <scope>NUCLEOTIDE SEQUENCE</scope>
    <source>
        <strain evidence="14">QUZm001</strain>
    </source>
</reference>
<sequence length="310" mass="35431">MSAEKLDLLLNEIGPLLLHNTSKSGALTPKQQLSVALHWLECGAQYHIVGDAHGVDKSTVCRTVQRVVNVVNNVLLNRIVRWPENIPNEIEKFYRIAHFPHVCGVVDGSLIPIDAPTNNEPAFVDRWGDHSINCMFVCGATKFFYYVSANWPGSVHDARVMRNSNLYRRFERQNIFPNAVILGDSAYPLKQWLMPPRHNNPNNPLQERYNRRHKGTRQVIEGALGILKEKFPCLHHLRVEPRYAANIVKCCTTLCNFARIGVNDDEVEVLNENNLILQEDENIVLDHPEREVPIRAAILRQEQILNLMNN</sequence>
<dbReference type="Pfam" id="PF13359">
    <property type="entry name" value="DDE_Tnp_4"/>
    <property type="match status" value="1"/>
</dbReference>
<evidence type="ECO:0000313" key="15">
    <source>
        <dbReference type="Proteomes" id="UP001168821"/>
    </source>
</evidence>
<dbReference type="EMBL" id="JALNTZ010000002">
    <property type="protein sequence ID" value="KAJ3661773.1"/>
    <property type="molecule type" value="Genomic_DNA"/>
</dbReference>
<keyword evidence="15" id="KW-1185">Reference proteome</keyword>
<gene>
    <name evidence="14" type="ORF">Zmor_006158</name>
</gene>
<keyword evidence="7" id="KW-0540">Nuclease</keyword>
<evidence type="ECO:0000256" key="6">
    <source>
        <dbReference type="ARBA" id="ARBA00022490"/>
    </source>
</evidence>
<evidence type="ECO:0000256" key="9">
    <source>
        <dbReference type="ARBA" id="ARBA00022801"/>
    </source>
</evidence>
<dbReference type="GO" id="GO:0004518">
    <property type="term" value="F:nuclease activity"/>
    <property type="evidence" value="ECO:0007669"/>
    <property type="project" value="UniProtKB-KW"/>
</dbReference>
<dbReference type="GO" id="GO:0005737">
    <property type="term" value="C:cytoplasm"/>
    <property type="evidence" value="ECO:0007669"/>
    <property type="project" value="UniProtKB-SubCell"/>
</dbReference>
<dbReference type="GO" id="GO:0005634">
    <property type="term" value="C:nucleus"/>
    <property type="evidence" value="ECO:0007669"/>
    <property type="project" value="UniProtKB-SubCell"/>
</dbReference>
<dbReference type="AlphaFoldDB" id="A0AA38IU83"/>
<protein>
    <recommendedName>
        <fullName evidence="5">Putative nuclease HARBI1</fullName>
    </recommendedName>
    <alternativeName>
        <fullName evidence="11">Harbinger transposase-derived nuclease</fullName>
    </alternativeName>
</protein>